<protein>
    <submittedName>
        <fullName evidence="2">Beta-ketoacyl synthase-like protein</fullName>
    </submittedName>
</protein>
<dbReference type="EMBL" id="RBJC01000006">
    <property type="protein sequence ID" value="RKR71795.1"/>
    <property type="molecule type" value="Genomic_DNA"/>
</dbReference>
<feature type="domain" description="Beta-ketoacyl synthase-like N-terminal" evidence="1">
    <location>
        <begin position="42"/>
        <end position="248"/>
    </location>
</feature>
<dbReference type="InterPro" id="IPR014030">
    <property type="entry name" value="Ketoacyl_synth_N"/>
</dbReference>
<evidence type="ECO:0000313" key="2">
    <source>
        <dbReference type="EMBL" id="RKR71795.1"/>
    </source>
</evidence>
<accession>A0A420XG46</accession>
<keyword evidence="3" id="KW-1185">Reference proteome</keyword>
<dbReference type="RefSeq" id="WP_121122940.1">
    <property type="nucleotide sequence ID" value="NZ_CP016604.1"/>
</dbReference>
<evidence type="ECO:0000259" key="1">
    <source>
        <dbReference type="Pfam" id="PF13723"/>
    </source>
</evidence>
<dbReference type="OrthoDB" id="9798676at2"/>
<name>A0A420XG46_9PAST</name>
<comment type="caution">
    <text evidence="2">The sequence shown here is derived from an EMBL/GenBank/DDBJ whole genome shotgun (WGS) entry which is preliminary data.</text>
</comment>
<organism evidence="2 3">
    <name type="scientific">Otariodibacter oris</name>
    <dbReference type="NCBI Taxonomy" id="1032623"/>
    <lineage>
        <taxon>Bacteria</taxon>
        <taxon>Pseudomonadati</taxon>
        <taxon>Pseudomonadota</taxon>
        <taxon>Gammaproteobacteria</taxon>
        <taxon>Pasteurellales</taxon>
        <taxon>Pasteurellaceae</taxon>
        <taxon>Otariodibacter</taxon>
    </lineage>
</organism>
<dbReference type="AlphaFoldDB" id="A0A420XG46"/>
<proteinExistence type="predicted"/>
<evidence type="ECO:0000313" key="3">
    <source>
        <dbReference type="Proteomes" id="UP000280099"/>
    </source>
</evidence>
<gene>
    <name evidence="2" type="ORF">DES31_1144</name>
</gene>
<dbReference type="Proteomes" id="UP000280099">
    <property type="component" value="Unassembled WGS sequence"/>
</dbReference>
<sequence length="250" mass="28580">MSNPACHFSFNISQWNVVCNKALSTEDWKLGENHWFAISDLAEEVKPKLAFLPPIKRRRLSDSARLFFEAAWELTDNESNLPVVYASLNSEINRSFSLWQSLLTDGDVSPTSFSLSVHNALVGQWSEMRQVKNETSAITATKDNLEIAIMEAYCLLNEGHEKVLVVIVENPLSKDIEVQPVTRHPFAYALAMIIEKGNDYQLSLYANSSHQFEHLNFADNALTWIKNTYLAQSHWQTPNSRGGYWQWQKN</sequence>
<reference evidence="2 3" key="1">
    <citation type="submission" date="2018-10" db="EMBL/GenBank/DDBJ databases">
        <title>Genomic Encyclopedia of Type Strains, Phase IV (KMG-IV): sequencing the most valuable type-strain genomes for metagenomic binning, comparative biology and taxonomic classification.</title>
        <authorList>
            <person name="Goeker M."/>
        </authorList>
    </citation>
    <scope>NUCLEOTIDE SEQUENCE [LARGE SCALE GENOMIC DNA]</scope>
    <source>
        <strain evidence="2 3">DSM 23800</strain>
    </source>
</reference>
<dbReference type="Pfam" id="PF13723">
    <property type="entry name" value="Ketoacyl-synt_2"/>
    <property type="match status" value="1"/>
</dbReference>